<dbReference type="PANTHER" id="PTHR43644">
    <property type="entry name" value="NA(+)-TRANSLOCATING NADH-QUINONE REDUCTASE SUBUNIT"/>
    <property type="match status" value="1"/>
</dbReference>
<protein>
    <submittedName>
        <fullName evidence="7">Na(+)-translocating NADH:ubiquinone oxidoreductase F subunit</fullName>
    </submittedName>
</protein>
<dbReference type="PRINTS" id="PR00371">
    <property type="entry name" value="FPNCR"/>
</dbReference>
<evidence type="ECO:0000256" key="4">
    <source>
        <dbReference type="SAM" id="Phobius"/>
    </source>
</evidence>
<feature type="transmembrane region" description="Helical" evidence="4">
    <location>
        <begin position="204"/>
        <end position="226"/>
    </location>
</feature>
<dbReference type="SUPFAM" id="SSF54292">
    <property type="entry name" value="2Fe-2S ferredoxin-like"/>
    <property type="match status" value="1"/>
</dbReference>
<accession>A0A7X0NFP0</accession>
<keyword evidence="1" id="KW-0285">Flavoprotein</keyword>
<evidence type="ECO:0000313" key="7">
    <source>
        <dbReference type="EMBL" id="MBB6542525.1"/>
    </source>
</evidence>
<dbReference type="InterPro" id="IPR001041">
    <property type="entry name" value="2Fe-2S_ferredoxin-type"/>
</dbReference>
<dbReference type="GO" id="GO:0016491">
    <property type="term" value="F:oxidoreductase activity"/>
    <property type="evidence" value="ECO:0007669"/>
    <property type="project" value="InterPro"/>
</dbReference>
<dbReference type="AlphaFoldDB" id="A0A7X0NFP0"/>
<evidence type="ECO:0000259" key="5">
    <source>
        <dbReference type="PROSITE" id="PS51085"/>
    </source>
</evidence>
<comment type="caution">
    <text evidence="7">The sequence shown here is derived from an EMBL/GenBank/DDBJ whole genome shotgun (WGS) entry which is preliminary data.</text>
</comment>
<dbReference type="Gene3D" id="3.40.50.80">
    <property type="entry name" value="Nucleotide-binding domain of ferredoxin-NADP reductase (FNR) module"/>
    <property type="match status" value="1"/>
</dbReference>
<proteinExistence type="predicted"/>
<evidence type="ECO:0000256" key="1">
    <source>
        <dbReference type="ARBA" id="ARBA00022630"/>
    </source>
</evidence>
<evidence type="ECO:0000259" key="6">
    <source>
        <dbReference type="PROSITE" id="PS51384"/>
    </source>
</evidence>
<dbReference type="SUPFAM" id="SSF52343">
    <property type="entry name" value="Ferredoxin reductase-like, C-terminal NADP-linked domain"/>
    <property type="match status" value="1"/>
</dbReference>
<dbReference type="InterPro" id="IPR039261">
    <property type="entry name" value="FNR_nucleotide-bd"/>
</dbReference>
<dbReference type="CDD" id="cd00207">
    <property type="entry name" value="fer2"/>
    <property type="match status" value="1"/>
</dbReference>
<keyword evidence="4" id="KW-1133">Transmembrane helix</keyword>
<evidence type="ECO:0000256" key="2">
    <source>
        <dbReference type="ARBA" id="ARBA00022827"/>
    </source>
</evidence>
<dbReference type="RefSeq" id="WP_184423291.1">
    <property type="nucleotide sequence ID" value="NZ_AP027362.1"/>
</dbReference>
<keyword evidence="4" id="KW-0472">Membrane</keyword>
<sequence length="615" mass="69121">MPWIRKIHKWASVVVGIQFLLWLLSGIYFNVMDHTKAAGNTYKSHTHQKSSVSQAQLVELKTVLATFKASNSIEQTFLLGKPYYLLTHEPNLYKNFKHNYTLVDAYSGEQVNINSDFAKALAINSYSGPGKTTKIKLVNPPIDDFPKEKNAAWQVDFSDDINTSVYVELGSGRIVGHSDEHKRLADIFFMIHFMDYANEGSFNSLLMIMFAFITLWLSLTGLIWTIDLGLRGQYQIKFFAKKQGVRLFDKHQKSMGEVTLSSHTNLLDGLIEHNIALPSTCGGGGTCGRCKVMINPIVNATSADSLHFSEEELQQGYRLACQHFSNDVKDMTLIDITDAKKHNLALKSCRFISPHIKELRFKVCNGSSLTYKAGAFMRFLIPAAKGESIPCDLPNELKSHWEDVEFFEFNHLACTRSYSLAEPSLENDELVFTIKIQAAPNTTVLPGVGSSYLCNLMVGAEVEAIGPFEEFFVKEPSKNTMVLLGAGSGMAPLKAIIEEQIQKNNHNDEDKSECSIHFFYGARKECDLLYEDHFYQLADMHKYFHYYPTLSQADENWLGATGYAQDILGLNLDNLGPLENIDFYLCGPDGLMKETIKLLKARGVKDSAIAFDEFV</sequence>
<dbReference type="PANTHER" id="PTHR43644:SF1">
    <property type="entry name" value="NAD(P)H-FLAVIN REDUCTASE"/>
    <property type="match status" value="1"/>
</dbReference>
<gene>
    <name evidence="7" type="ORF">HNQ55_001024</name>
</gene>
<dbReference type="InterPro" id="IPR001709">
    <property type="entry name" value="Flavoprot_Pyr_Nucl_cyt_Rdtase"/>
</dbReference>
<feature type="domain" description="FAD-binding FR-type" evidence="6">
    <location>
        <begin position="339"/>
        <end position="474"/>
    </location>
</feature>
<dbReference type="InterPro" id="IPR017938">
    <property type="entry name" value="Riboflavin_synthase-like_b-brl"/>
</dbReference>
<dbReference type="PROSITE" id="PS51085">
    <property type="entry name" value="2FE2S_FER_2"/>
    <property type="match status" value="1"/>
</dbReference>
<keyword evidence="3 7" id="KW-0830">Ubiquinone</keyword>
<dbReference type="Pfam" id="PF00175">
    <property type="entry name" value="NAD_binding_1"/>
    <property type="match status" value="1"/>
</dbReference>
<keyword evidence="2" id="KW-0274">FAD</keyword>
<dbReference type="Proteomes" id="UP000537141">
    <property type="component" value="Unassembled WGS sequence"/>
</dbReference>
<dbReference type="GO" id="GO:0051536">
    <property type="term" value="F:iron-sulfur cluster binding"/>
    <property type="evidence" value="ECO:0007669"/>
    <property type="project" value="InterPro"/>
</dbReference>
<evidence type="ECO:0000256" key="3">
    <source>
        <dbReference type="ARBA" id="ARBA00023075"/>
    </source>
</evidence>
<dbReference type="Pfam" id="PF00111">
    <property type="entry name" value="Fer2"/>
    <property type="match status" value="1"/>
</dbReference>
<dbReference type="InterPro" id="IPR001433">
    <property type="entry name" value="OxRdtase_FAD/NAD-bd"/>
</dbReference>
<keyword evidence="8" id="KW-1185">Reference proteome</keyword>
<dbReference type="SUPFAM" id="SSF63380">
    <property type="entry name" value="Riboflavin synthase domain-like"/>
    <property type="match status" value="1"/>
</dbReference>
<reference evidence="7 8" key="1">
    <citation type="submission" date="2020-08" db="EMBL/GenBank/DDBJ databases">
        <title>Genomic Encyclopedia of Type Strains, Phase IV (KMG-IV): sequencing the most valuable type-strain genomes for metagenomic binning, comparative biology and taxonomic classification.</title>
        <authorList>
            <person name="Goeker M."/>
        </authorList>
    </citation>
    <scope>NUCLEOTIDE SEQUENCE [LARGE SCALE GENOMIC DNA]</scope>
    <source>
        <strain evidence="7 8">DSM 26287</strain>
    </source>
</reference>
<keyword evidence="4" id="KW-0812">Transmembrane</keyword>
<dbReference type="InterPro" id="IPR017927">
    <property type="entry name" value="FAD-bd_FR_type"/>
</dbReference>
<dbReference type="InterPro" id="IPR012675">
    <property type="entry name" value="Beta-grasp_dom_sf"/>
</dbReference>
<organism evidence="7 8">
    <name type="scientific">Thalassotalea piscium</name>
    <dbReference type="NCBI Taxonomy" id="1230533"/>
    <lineage>
        <taxon>Bacteria</taxon>
        <taxon>Pseudomonadati</taxon>
        <taxon>Pseudomonadota</taxon>
        <taxon>Gammaproteobacteria</taxon>
        <taxon>Alteromonadales</taxon>
        <taxon>Colwelliaceae</taxon>
        <taxon>Thalassotalea</taxon>
    </lineage>
</organism>
<dbReference type="PROSITE" id="PS51384">
    <property type="entry name" value="FAD_FR"/>
    <property type="match status" value="1"/>
</dbReference>
<feature type="transmembrane region" description="Helical" evidence="4">
    <location>
        <begin position="12"/>
        <end position="31"/>
    </location>
</feature>
<name>A0A7X0NFP0_9GAMM</name>
<dbReference type="InterPro" id="IPR036010">
    <property type="entry name" value="2Fe-2S_ferredoxin-like_sf"/>
</dbReference>
<feature type="domain" description="2Fe-2S ferredoxin-type" evidence="5">
    <location>
        <begin position="243"/>
        <end position="339"/>
    </location>
</feature>
<evidence type="ECO:0000313" key="8">
    <source>
        <dbReference type="Proteomes" id="UP000537141"/>
    </source>
</evidence>
<dbReference type="Gene3D" id="2.40.30.10">
    <property type="entry name" value="Translation factors"/>
    <property type="match status" value="1"/>
</dbReference>
<dbReference type="EMBL" id="JACHHU010000006">
    <property type="protein sequence ID" value="MBB6542525.1"/>
    <property type="molecule type" value="Genomic_DNA"/>
</dbReference>
<dbReference type="Gene3D" id="3.10.20.30">
    <property type="match status" value="1"/>
</dbReference>